<evidence type="ECO:0000256" key="2">
    <source>
        <dbReference type="SAM" id="MobiDB-lite"/>
    </source>
</evidence>
<dbReference type="SUPFAM" id="SSF56672">
    <property type="entry name" value="DNA/RNA polymerases"/>
    <property type="match status" value="1"/>
</dbReference>
<proteinExistence type="predicted"/>
<dbReference type="PATRIC" id="fig|1304275.5.peg.486"/>
<reference evidence="5 6" key="1">
    <citation type="submission" date="2013-03" db="EMBL/GenBank/DDBJ databases">
        <title>Salinisphaera hydrothermalis C41B8 Genome Sequencing.</title>
        <authorList>
            <person name="Li C."/>
            <person name="Lai Q."/>
            <person name="Shao Z."/>
        </authorList>
    </citation>
    <scope>NUCLEOTIDE SEQUENCE [LARGE SCALE GENOMIC DNA]</scope>
    <source>
        <strain evidence="5 6">C41B8</strain>
    </source>
</reference>
<keyword evidence="6" id="KW-1185">Reference proteome</keyword>
<sequence>MWLALRFPNWALDFRGAAAEQPTLVVETTAQRQHVVAASQTALEHGVRRGMGLADARIRSPAVVVHDRSRAGETAALARLAGWAWRYSSQIHCAVADPNIQDARLIFEIGASLRLFGGRQRLLKAIRDDLKVLGYRYRAGLGETPQAALAFSRARRRVSDLAELPLASLSLDPTTRATLEASGFRRAGELLALPPAALARRFGPELLAFLEQLAGRRPHGLALFERPERYQTHHELFGAVENVQGLIFVLHRVFTELAIFLRGADSAIQTLRLSLVHEHRATTEITLRLSAPSRDARHLERVACERLERITLTAPVLEIGLLSDRLRPAEHAQGALWQQNDRSAGAPWPVVLDRLRARLGHEGVVWLDSPADHRPEYASTERDSEPRPHQAANGNGDTLPRPMWLIDPPEPISAQALGNMNWLSGPERIESGWWDQGQRRDYYRALDARGRLLWLFRDLNSGDASSRYFLHGLFG</sequence>
<dbReference type="Pfam" id="PF00817">
    <property type="entry name" value="IMS"/>
    <property type="match status" value="1"/>
</dbReference>
<dbReference type="OrthoDB" id="5298951at2"/>
<dbReference type="EMBL" id="APNK01000002">
    <property type="protein sequence ID" value="KEZ78943.1"/>
    <property type="molecule type" value="Genomic_DNA"/>
</dbReference>
<dbReference type="InterPro" id="IPR050356">
    <property type="entry name" value="SulA_CellDiv_inhibitor"/>
</dbReference>
<feature type="region of interest" description="Disordered" evidence="2">
    <location>
        <begin position="370"/>
        <end position="400"/>
    </location>
</feature>
<dbReference type="Proteomes" id="UP000028302">
    <property type="component" value="Unassembled WGS sequence"/>
</dbReference>
<feature type="domain" description="DNA polymerase Y-family little finger" evidence="4">
    <location>
        <begin position="242"/>
        <end position="336"/>
    </location>
</feature>
<dbReference type="InterPro" id="IPR001126">
    <property type="entry name" value="UmuC"/>
</dbReference>
<evidence type="ECO:0000313" key="5">
    <source>
        <dbReference type="EMBL" id="KEZ78943.1"/>
    </source>
</evidence>
<name>A0A084IQF9_SALHC</name>
<dbReference type="RefSeq" id="WP_037333483.1">
    <property type="nucleotide sequence ID" value="NZ_APNK01000002.1"/>
</dbReference>
<dbReference type="STRING" id="1304275.C41B8_02397"/>
<dbReference type="CDD" id="cd03468">
    <property type="entry name" value="PolY_like"/>
    <property type="match status" value="1"/>
</dbReference>
<keyword evidence="1" id="KW-0227">DNA damage</keyword>
<gene>
    <name evidence="5" type="ORF">C41B8_02397</name>
</gene>
<evidence type="ECO:0000256" key="1">
    <source>
        <dbReference type="ARBA" id="ARBA00022763"/>
    </source>
</evidence>
<comment type="caution">
    <text evidence="5">The sequence shown here is derived from an EMBL/GenBank/DDBJ whole genome shotgun (WGS) entry which is preliminary data.</text>
</comment>
<evidence type="ECO:0000313" key="6">
    <source>
        <dbReference type="Proteomes" id="UP000028302"/>
    </source>
</evidence>
<dbReference type="Pfam" id="PF11799">
    <property type="entry name" value="IMS_C"/>
    <property type="match status" value="1"/>
</dbReference>
<feature type="domain" description="UmuC" evidence="3">
    <location>
        <begin position="21"/>
        <end position="150"/>
    </location>
</feature>
<dbReference type="InterPro" id="IPR017961">
    <property type="entry name" value="DNA_pol_Y-fam_little_finger"/>
</dbReference>
<accession>A0A084IQF9</accession>
<dbReference type="PANTHER" id="PTHR35369:SF2">
    <property type="entry name" value="BLR3025 PROTEIN"/>
    <property type="match status" value="1"/>
</dbReference>
<dbReference type="PANTHER" id="PTHR35369">
    <property type="entry name" value="BLR3025 PROTEIN-RELATED"/>
    <property type="match status" value="1"/>
</dbReference>
<dbReference type="AlphaFoldDB" id="A0A084IQF9"/>
<feature type="compositionally biased region" description="Basic and acidic residues" evidence="2">
    <location>
        <begin position="370"/>
        <end position="388"/>
    </location>
</feature>
<evidence type="ECO:0000259" key="3">
    <source>
        <dbReference type="Pfam" id="PF00817"/>
    </source>
</evidence>
<dbReference type="eggNOG" id="COG0389">
    <property type="taxonomic scope" value="Bacteria"/>
</dbReference>
<protein>
    <submittedName>
        <fullName evidence="5">Uncharacterized protein</fullName>
    </submittedName>
</protein>
<organism evidence="5 6">
    <name type="scientific">Salinisphaera hydrothermalis (strain C41B8)</name>
    <dbReference type="NCBI Taxonomy" id="1304275"/>
    <lineage>
        <taxon>Bacteria</taxon>
        <taxon>Pseudomonadati</taxon>
        <taxon>Pseudomonadota</taxon>
        <taxon>Gammaproteobacteria</taxon>
        <taxon>Salinisphaerales</taxon>
        <taxon>Salinisphaeraceae</taxon>
        <taxon>Salinisphaera</taxon>
    </lineage>
</organism>
<dbReference type="GO" id="GO:0006281">
    <property type="term" value="P:DNA repair"/>
    <property type="evidence" value="ECO:0007669"/>
    <property type="project" value="InterPro"/>
</dbReference>
<evidence type="ECO:0000259" key="4">
    <source>
        <dbReference type="Pfam" id="PF11799"/>
    </source>
</evidence>
<dbReference type="GO" id="GO:0003684">
    <property type="term" value="F:damaged DNA binding"/>
    <property type="evidence" value="ECO:0007669"/>
    <property type="project" value="InterPro"/>
</dbReference>
<dbReference type="InterPro" id="IPR043502">
    <property type="entry name" value="DNA/RNA_pol_sf"/>
</dbReference>